<dbReference type="PANTHER" id="PTHR10926:SF0">
    <property type="entry name" value="CDC50, ISOFORM A"/>
    <property type="match status" value="1"/>
</dbReference>
<dbReference type="OrthoDB" id="340608at2759"/>
<dbReference type="PIRSF" id="PIRSF015840">
    <property type="entry name" value="DUF284_TM_euk"/>
    <property type="match status" value="1"/>
</dbReference>
<comment type="similarity">
    <text evidence="2 6">Belongs to the CDC50/LEM3 family.</text>
</comment>
<dbReference type="PANTHER" id="PTHR10926">
    <property type="entry name" value="CELL CYCLE CONTROL PROTEIN 50"/>
    <property type="match status" value="1"/>
</dbReference>
<keyword evidence="5 6" id="KW-0472">Membrane</keyword>
<feature type="transmembrane region" description="Helical" evidence="7">
    <location>
        <begin position="31"/>
        <end position="58"/>
    </location>
</feature>
<dbReference type="GeneID" id="108734174"/>
<dbReference type="InterPro" id="IPR005045">
    <property type="entry name" value="CDC50/LEM3_fam"/>
</dbReference>
<keyword evidence="4 7" id="KW-1133">Transmembrane helix</keyword>
<dbReference type="CTD" id="32615"/>
<dbReference type="GO" id="GO:0005794">
    <property type="term" value="C:Golgi apparatus"/>
    <property type="evidence" value="ECO:0007669"/>
    <property type="project" value="TreeGrafter"/>
</dbReference>
<name>A0A7F5REL2_AGRPL</name>
<dbReference type="KEGG" id="apln:108734174"/>
<keyword evidence="3 7" id="KW-0812">Transmembrane</keyword>
<dbReference type="GO" id="GO:0005783">
    <property type="term" value="C:endoplasmic reticulum"/>
    <property type="evidence" value="ECO:0007669"/>
    <property type="project" value="TreeGrafter"/>
</dbReference>
<evidence type="ECO:0000256" key="3">
    <source>
        <dbReference type="ARBA" id="ARBA00022692"/>
    </source>
</evidence>
<organism evidence="8 10">
    <name type="scientific">Agrilus planipennis</name>
    <name type="common">Emerald ash borer</name>
    <name type="synonym">Agrilus marcopoli</name>
    <dbReference type="NCBI Taxonomy" id="224129"/>
    <lineage>
        <taxon>Eukaryota</taxon>
        <taxon>Metazoa</taxon>
        <taxon>Ecdysozoa</taxon>
        <taxon>Arthropoda</taxon>
        <taxon>Hexapoda</taxon>
        <taxon>Insecta</taxon>
        <taxon>Pterygota</taxon>
        <taxon>Neoptera</taxon>
        <taxon>Endopterygota</taxon>
        <taxon>Coleoptera</taxon>
        <taxon>Polyphaga</taxon>
        <taxon>Elateriformia</taxon>
        <taxon>Buprestoidea</taxon>
        <taxon>Buprestidae</taxon>
        <taxon>Agrilinae</taxon>
        <taxon>Agrilus</taxon>
    </lineage>
</organism>
<sequence length="375" mass="42222">MAIDTGETQIRSKRPSDSAFKQQRLPAWQPILTAGTVLPTFFVIGIAFIPVGIGLLYFSDEVKEVVVDYTNCNRTHIGTDGGYSITTLNTCSDAISKDKGSECICNISFTLETDFQGKVYLYYGLSNYYQNHRRYVKSRDDKQLLGRTSTTLSSDCLPFASDIDSATGKELPIAPCGAIANSLFNDTLKIFRVSQNERVPVPLLRTGIAWDSDKKIKFQNPNAPKGLQDAFKDFTKPKYWQKHVWELDPDDQNNNGYQNEDLIVWMRTAALPTFRKLYRRVDHNISGFMDGLMRGKYELLVNYTYDVSHFDGSKRMILSTTSLIGGKNPFLGIAYIVVGCLCLLLGITLLFIHIKMGKSTTEIINVTPRTPWTPQ</sequence>
<evidence type="ECO:0000256" key="7">
    <source>
        <dbReference type="SAM" id="Phobius"/>
    </source>
</evidence>
<keyword evidence="8" id="KW-1185">Reference proteome</keyword>
<evidence type="ECO:0000313" key="8">
    <source>
        <dbReference type="Proteomes" id="UP000192223"/>
    </source>
</evidence>
<reference evidence="9 10" key="1">
    <citation type="submission" date="2025-04" db="UniProtKB">
        <authorList>
            <consortium name="RefSeq"/>
        </authorList>
    </citation>
    <scope>IDENTIFICATION</scope>
    <source>
        <tissue evidence="9 10">Entire body</tissue>
    </source>
</reference>
<dbReference type="RefSeq" id="XP_025834412.1">
    <property type="nucleotide sequence ID" value="XM_025978627.1"/>
</dbReference>
<gene>
    <name evidence="9 10" type="primary">LOC108734174</name>
</gene>
<evidence type="ECO:0000256" key="4">
    <source>
        <dbReference type="ARBA" id="ARBA00022989"/>
    </source>
</evidence>
<evidence type="ECO:0000313" key="10">
    <source>
        <dbReference type="RefSeq" id="XP_025834413.1"/>
    </source>
</evidence>
<dbReference type="Pfam" id="PF03381">
    <property type="entry name" value="CDC50"/>
    <property type="match status" value="1"/>
</dbReference>
<accession>A0A7F5REL2</accession>
<dbReference type="GO" id="GO:0005886">
    <property type="term" value="C:plasma membrane"/>
    <property type="evidence" value="ECO:0007669"/>
    <property type="project" value="TreeGrafter"/>
</dbReference>
<proteinExistence type="inferred from homology"/>
<protein>
    <submittedName>
        <fullName evidence="9 10">Cell cycle control protein 50A</fullName>
    </submittedName>
</protein>
<dbReference type="AlphaFoldDB" id="A0A7F5REL2"/>
<feature type="transmembrane region" description="Helical" evidence="7">
    <location>
        <begin position="330"/>
        <end position="352"/>
    </location>
</feature>
<comment type="subcellular location">
    <subcellularLocation>
        <location evidence="1">Membrane</location>
        <topology evidence="1">Multi-pass membrane protein</topology>
    </subcellularLocation>
</comment>
<evidence type="ECO:0000256" key="2">
    <source>
        <dbReference type="ARBA" id="ARBA00009457"/>
    </source>
</evidence>
<evidence type="ECO:0000256" key="6">
    <source>
        <dbReference type="PIRNR" id="PIRNR015840"/>
    </source>
</evidence>
<dbReference type="RefSeq" id="XP_025834413.1">
    <property type="nucleotide sequence ID" value="XM_025978628.1"/>
</dbReference>
<evidence type="ECO:0000256" key="1">
    <source>
        <dbReference type="ARBA" id="ARBA00004141"/>
    </source>
</evidence>
<evidence type="ECO:0000313" key="9">
    <source>
        <dbReference type="RefSeq" id="XP_025834412.1"/>
    </source>
</evidence>
<evidence type="ECO:0000256" key="5">
    <source>
        <dbReference type="ARBA" id="ARBA00023136"/>
    </source>
</evidence>
<dbReference type="Proteomes" id="UP000192223">
    <property type="component" value="Unplaced"/>
</dbReference>